<evidence type="ECO:0000313" key="7">
    <source>
        <dbReference type="EMBL" id="RSL83797.1"/>
    </source>
</evidence>
<dbReference type="GO" id="GO:0030154">
    <property type="term" value="P:cell differentiation"/>
    <property type="evidence" value="ECO:0007669"/>
    <property type="project" value="TreeGrafter"/>
</dbReference>
<keyword evidence="8" id="KW-1185">Reference proteome</keyword>
<dbReference type="Proteomes" id="UP000287972">
    <property type="component" value="Unassembled WGS sequence"/>
</dbReference>
<name>A0A428S1V5_9HYPO</name>
<keyword evidence="2 4" id="KW-0238">DNA-binding</keyword>
<dbReference type="FunFam" id="1.10.30.10:FF:000041">
    <property type="entry name" value="HMG box family protein"/>
    <property type="match status" value="1"/>
</dbReference>
<organism evidence="7 8">
    <name type="scientific">Fusarium floridanum</name>
    <dbReference type="NCBI Taxonomy" id="1325733"/>
    <lineage>
        <taxon>Eukaryota</taxon>
        <taxon>Fungi</taxon>
        <taxon>Dikarya</taxon>
        <taxon>Ascomycota</taxon>
        <taxon>Pezizomycotina</taxon>
        <taxon>Sordariomycetes</taxon>
        <taxon>Hypocreomycetidae</taxon>
        <taxon>Hypocreales</taxon>
        <taxon>Nectriaceae</taxon>
        <taxon>Fusarium</taxon>
        <taxon>Fusarium solani species complex</taxon>
    </lineage>
</organism>
<evidence type="ECO:0000256" key="3">
    <source>
        <dbReference type="ARBA" id="ARBA00023163"/>
    </source>
</evidence>
<evidence type="ECO:0000259" key="6">
    <source>
        <dbReference type="PROSITE" id="PS50118"/>
    </source>
</evidence>
<feature type="DNA-binding region" description="HMG box" evidence="4">
    <location>
        <begin position="124"/>
        <end position="192"/>
    </location>
</feature>
<dbReference type="GO" id="GO:0000978">
    <property type="term" value="F:RNA polymerase II cis-regulatory region sequence-specific DNA binding"/>
    <property type="evidence" value="ECO:0007669"/>
    <property type="project" value="TreeGrafter"/>
</dbReference>
<proteinExistence type="predicted"/>
<feature type="domain" description="HMG box" evidence="6">
    <location>
        <begin position="124"/>
        <end position="192"/>
    </location>
</feature>
<dbReference type="EMBL" id="NKCL01000078">
    <property type="protein sequence ID" value="RSL83797.1"/>
    <property type="molecule type" value="Genomic_DNA"/>
</dbReference>
<dbReference type="GO" id="GO:0001228">
    <property type="term" value="F:DNA-binding transcription activator activity, RNA polymerase II-specific"/>
    <property type="evidence" value="ECO:0007669"/>
    <property type="project" value="TreeGrafter"/>
</dbReference>
<evidence type="ECO:0000256" key="5">
    <source>
        <dbReference type="SAM" id="MobiDB-lite"/>
    </source>
</evidence>
<dbReference type="CDD" id="cd01389">
    <property type="entry name" value="HMG-box_ROX1-like"/>
    <property type="match status" value="1"/>
</dbReference>
<dbReference type="InterPro" id="IPR009071">
    <property type="entry name" value="HMG_box_dom"/>
</dbReference>
<dbReference type="InterPro" id="IPR036910">
    <property type="entry name" value="HMG_box_dom_sf"/>
</dbReference>
<keyword evidence="1" id="KW-0805">Transcription regulation</keyword>
<evidence type="ECO:0000256" key="1">
    <source>
        <dbReference type="ARBA" id="ARBA00023015"/>
    </source>
</evidence>
<reference evidence="7 8" key="1">
    <citation type="submission" date="2017-06" db="EMBL/GenBank/DDBJ databases">
        <title>Comparative genomic analysis of Ambrosia Fusariam Clade fungi.</title>
        <authorList>
            <person name="Stajich J.E."/>
            <person name="Carrillo J."/>
            <person name="Kijimoto T."/>
            <person name="Eskalen A."/>
            <person name="O'Donnell K."/>
            <person name="Kasson M."/>
        </authorList>
    </citation>
    <scope>NUCLEOTIDE SEQUENCE [LARGE SCALE GENOMIC DNA]</scope>
    <source>
        <strain evidence="7 8">NRRL62606</strain>
    </source>
</reference>
<dbReference type="Pfam" id="PF00505">
    <property type="entry name" value="HMG_box"/>
    <property type="match status" value="1"/>
</dbReference>
<dbReference type="PANTHER" id="PTHR10270:SF161">
    <property type="entry name" value="SEX-DETERMINING REGION Y PROTEIN"/>
    <property type="match status" value="1"/>
</dbReference>
<dbReference type="PROSITE" id="PS50118">
    <property type="entry name" value="HMG_BOX_2"/>
    <property type="match status" value="1"/>
</dbReference>
<evidence type="ECO:0000256" key="2">
    <source>
        <dbReference type="ARBA" id="ARBA00023125"/>
    </source>
</evidence>
<accession>A0A428S1V5</accession>
<dbReference type="PANTHER" id="PTHR10270">
    <property type="entry name" value="SOX TRANSCRIPTION FACTOR"/>
    <property type="match status" value="1"/>
</dbReference>
<feature type="compositionally biased region" description="Basic residues" evidence="5">
    <location>
        <begin position="194"/>
        <end position="205"/>
    </location>
</feature>
<dbReference type="InterPro" id="IPR050140">
    <property type="entry name" value="SRY-related_HMG-box_TF-like"/>
</dbReference>
<evidence type="ECO:0000313" key="8">
    <source>
        <dbReference type="Proteomes" id="UP000287972"/>
    </source>
</evidence>
<comment type="caution">
    <text evidence="7">The sequence shown here is derived from an EMBL/GenBank/DDBJ whole genome shotgun (WGS) entry which is preliminary data.</text>
</comment>
<protein>
    <recommendedName>
        <fullName evidence="6">HMG box domain-containing protein</fullName>
    </recommendedName>
</protein>
<keyword evidence="3" id="KW-0804">Transcription</keyword>
<dbReference type="GO" id="GO:0005634">
    <property type="term" value="C:nucleus"/>
    <property type="evidence" value="ECO:0007669"/>
    <property type="project" value="UniProtKB-UniRule"/>
</dbReference>
<evidence type="ECO:0000256" key="4">
    <source>
        <dbReference type="PROSITE-ProRule" id="PRU00267"/>
    </source>
</evidence>
<dbReference type="AlphaFoldDB" id="A0A428S1V5"/>
<keyword evidence="4" id="KW-0539">Nucleus</keyword>
<feature type="region of interest" description="Disordered" evidence="5">
    <location>
        <begin position="188"/>
        <end position="208"/>
    </location>
</feature>
<dbReference type="SMART" id="SM00398">
    <property type="entry name" value="HMG"/>
    <property type="match status" value="1"/>
</dbReference>
<dbReference type="SUPFAM" id="SSF47095">
    <property type="entry name" value="HMG-box"/>
    <property type="match status" value="1"/>
</dbReference>
<dbReference type="GO" id="GO:0000122">
    <property type="term" value="P:negative regulation of transcription by RNA polymerase II"/>
    <property type="evidence" value="ECO:0007669"/>
    <property type="project" value="TreeGrafter"/>
</dbReference>
<gene>
    <name evidence="7" type="ORF">CEP51_004291</name>
</gene>
<dbReference type="Gene3D" id="1.10.30.10">
    <property type="entry name" value="High mobility group box domain"/>
    <property type="match status" value="1"/>
</dbReference>
<sequence length="271" mass="29700">MSANDLVAATPMIPVQVVTQVDMGELTTLWEMLKAGLSSDTGNILTLHQEHYNALDDGAKAFLACMLMSEIHEPVLYARDGNGANYVYLGTPRALTAGPGMLVNPTGAGEALWMVRPEGAPVKIPRPPNAYILYRKERHHLVKSMKPNITNNEISQILGRCWNMESRAIRAEYKVRADEVKRLHYEKHPDYQYRPRRPSERRRRANPSAATALGRAVQANQAASQAPIQAVQAPIQAVQAPIQAVQAAPQAVQAAPQALGGQTSQTQQNNV</sequence>